<sequence length="297" mass="34738">MKRFGSSDSLGPFSYPQEDNMQMIMDSFEDEESMEEMGHVSGKKRRLAVEQVQSLEKIFEVDNKLDPERKIKVAQELGLQPRQVAIWFQNRRARWKTKQLERDYNHLKADYENLQHSFSEIEQEKQNLVAELKRLKEKLGGQRESDEDKLDFIFPGISGRLKMATNVLEINEVPELKDGSSDESDNSSNELLKVQNNHCPKILSDSSCFEAPHGMCLSSSMYYPQFLDSRPLPPTEASHHYHHHQQQLQQQQQQQQLQQHNAKMENLSQFGVDESCNIFSVDQSHNTLYWYYPDQRI</sequence>
<comment type="similarity">
    <text evidence="7 11">Belongs to the HD-ZIP homeobox family. Class I subfamily.</text>
</comment>
<dbReference type="InterPro" id="IPR009057">
    <property type="entry name" value="Homeodomain-like_sf"/>
</dbReference>
<evidence type="ECO:0000256" key="4">
    <source>
        <dbReference type="ARBA" id="ARBA00023155"/>
    </source>
</evidence>
<dbReference type="GO" id="GO:0045893">
    <property type="term" value="P:positive regulation of DNA-templated transcription"/>
    <property type="evidence" value="ECO:0007669"/>
    <property type="project" value="TreeGrafter"/>
</dbReference>
<proteinExistence type="inferred from homology"/>
<evidence type="ECO:0000256" key="10">
    <source>
        <dbReference type="RuleBase" id="RU000682"/>
    </source>
</evidence>
<keyword evidence="15" id="KW-1185">Reference proteome</keyword>
<evidence type="ECO:0000256" key="5">
    <source>
        <dbReference type="ARBA" id="ARBA00023163"/>
    </source>
</evidence>
<feature type="coiled-coil region" evidence="12">
    <location>
        <begin position="97"/>
        <end position="145"/>
    </location>
</feature>
<dbReference type="EMBL" id="BAABME010015343">
    <property type="protein sequence ID" value="GAA0140703.1"/>
    <property type="molecule type" value="Genomic_DNA"/>
</dbReference>
<keyword evidence="12" id="KW-0175">Coiled coil</keyword>
<evidence type="ECO:0000256" key="12">
    <source>
        <dbReference type="SAM" id="Coils"/>
    </source>
</evidence>
<dbReference type="PRINTS" id="PR00031">
    <property type="entry name" value="HTHREPRESSR"/>
</dbReference>
<accession>A0AAV3NSG4</accession>
<dbReference type="FunFam" id="1.10.10.60:FF:000242">
    <property type="entry name" value="Homeobox-leucine zipper protein HOX13"/>
    <property type="match status" value="1"/>
</dbReference>
<name>A0AAV3NSG4_LITER</name>
<evidence type="ECO:0000256" key="7">
    <source>
        <dbReference type="ARBA" id="ARBA00025748"/>
    </source>
</evidence>
<dbReference type="PANTHER" id="PTHR24326">
    <property type="entry name" value="HOMEOBOX-LEUCINE ZIPPER PROTEIN"/>
    <property type="match status" value="1"/>
</dbReference>
<evidence type="ECO:0000256" key="2">
    <source>
        <dbReference type="ARBA" id="ARBA00023015"/>
    </source>
</evidence>
<comment type="caution">
    <text evidence="14">The sequence shown here is derived from an EMBL/GenBank/DDBJ whole genome shotgun (WGS) entry which is preliminary data.</text>
</comment>
<keyword evidence="2 11" id="KW-0805">Transcription regulation</keyword>
<evidence type="ECO:0000259" key="13">
    <source>
        <dbReference type="PROSITE" id="PS50071"/>
    </source>
</evidence>
<evidence type="ECO:0000256" key="8">
    <source>
        <dbReference type="ARBA" id="ARBA00037260"/>
    </source>
</evidence>
<reference evidence="14 15" key="1">
    <citation type="submission" date="2024-01" db="EMBL/GenBank/DDBJ databases">
        <title>The complete chloroplast genome sequence of Lithospermum erythrorhizon: insights into the phylogenetic relationship among Boraginaceae species and the maternal lineages of purple gromwells.</title>
        <authorList>
            <person name="Okada T."/>
            <person name="Watanabe K."/>
        </authorList>
    </citation>
    <scope>NUCLEOTIDE SEQUENCE [LARGE SCALE GENOMIC DNA]</scope>
</reference>
<keyword evidence="5 11" id="KW-0804">Transcription</keyword>
<keyword evidence="3 9" id="KW-0238">DNA-binding</keyword>
<evidence type="ECO:0000313" key="15">
    <source>
        <dbReference type="Proteomes" id="UP001454036"/>
    </source>
</evidence>
<dbReference type="Gene3D" id="1.10.10.60">
    <property type="entry name" value="Homeodomain-like"/>
    <property type="match status" value="1"/>
</dbReference>
<gene>
    <name evidence="14" type="ORF">LIER_35275</name>
</gene>
<protein>
    <recommendedName>
        <fullName evidence="11">Homeobox-leucine zipper protein</fullName>
    </recommendedName>
    <alternativeName>
        <fullName evidence="11">HD-ZIP protein</fullName>
    </alternativeName>
    <alternativeName>
        <fullName evidence="11">Homeodomain transcription factor</fullName>
    </alternativeName>
</protein>
<dbReference type="SMART" id="SM00389">
    <property type="entry name" value="HOX"/>
    <property type="match status" value="1"/>
</dbReference>
<comment type="function">
    <text evidence="8">Probable transcription factor.</text>
</comment>
<dbReference type="PROSITE" id="PS00027">
    <property type="entry name" value="HOMEOBOX_1"/>
    <property type="match status" value="1"/>
</dbReference>
<feature type="DNA-binding region" description="Homeobox" evidence="9">
    <location>
        <begin position="40"/>
        <end position="99"/>
    </location>
</feature>
<dbReference type="GO" id="GO:0005634">
    <property type="term" value="C:nucleus"/>
    <property type="evidence" value="ECO:0007669"/>
    <property type="project" value="UniProtKB-SubCell"/>
</dbReference>
<dbReference type="GO" id="GO:0043565">
    <property type="term" value="F:sequence-specific DNA binding"/>
    <property type="evidence" value="ECO:0007669"/>
    <property type="project" value="InterPro"/>
</dbReference>
<dbReference type="InterPro" id="IPR001356">
    <property type="entry name" value="HD"/>
</dbReference>
<dbReference type="PROSITE" id="PS50071">
    <property type="entry name" value="HOMEOBOX_2"/>
    <property type="match status" value="1"/>
</dbReference>
<dbReference type="InterPro" id="IPR017970">
    <property type="entry name" value="Homeobox_CS"/>
</dbReference>
<evidence type="ECO:0000313" key="14">
    <source>
        <dbReference type="EMBL" id="GAA0140703.1"/>
    </source>
</evidence>
<comment type="subcellular location">
    <subcellularLocation>
        <location evidence="1 9 10">Nucleus</location>
    </subcellularLocation>
</comment>
<keyword evidence="4 9" id="KW-0371">Homeobox</keyword>
<keyword evidence="6 9" id="KW-0539">Nucleus</keyword>
<evidence type="ECO:0000256" key="11">
    <source>
        <dbReference type="RuleBase" id="RU369038"/>
    </source>
</evidence>
<dbReference type="InterPro" id="IPR003106">
    <property type="entry name" value="Leu_zip_homeo"/>
</dbReference>
<dbReference type="CDD" id="cd00086">
    <property type="entry name" value="homeodomain"/>
    <property type="match status" value="1"/>
</dbReference>
<dbReference type="InterPro" id="IPR000047">
    <property type="entry name" value="HTH_motif"/>
</dbReference>
<dbReference type="GO" id="GO:0000981">
    <property type="term" value="F:DNA-binding transcription factor activity, RNA polymerase II-specific"/>
    <property type="evidence" value="ECO:0007669"/>
    <property type="project" value="UniProtKB-UniRule"/>
</dbReference>
<evidence type="ECO:0000256" key="1">
    <source>
        <dbReference type="ARBA" id="ARBA00004123"/>
    </source>
</evidence>
<dbReference type="SUPFAM" id="SSF46689">
    <property type="entry name" value="Homeodomain-like"/>
    <property type="match status" value="1"/>
</dbReference>
<feature type="domain" description="Homeobox" evidence="13">
    <location>
        <begin position="38"/>
        <end position="98"/>
    </location>
</feature>
<dbReference type="Pfam" id="PF02183">
    <property type="entry name" value="HALZ"/>
    <property type="match status" value="1"/>
</dbReference>
<evidence type="ECO:0000256" key="9">
    <source>
        <dbReference type="PROSITE-ProRule" id="PRU00108"/>
    </source>
</evidence>
<dbReference type="AlphaFoldDB" id="A0AAV3NSG4"/>
<evidence type="ECO:0000256" key="6">
    <source>
        <dbReference type="ARBA" id="ARBA00023242"/>
    </source>
</evidence>
<dbReference type="Proteomes" id="UP001454036">
    <property type="component" value="Unassembled WGS sequence"/>
</dbReference>
<evidence type="ECO:0000256" key="3">
    <source>
        <dbReference type="ARBA" id="ARBA00023125"/>
    </source>
</evidence>
<organism evidence="14 15">
    <name type="scientific">Lithospermum erythrorhizon</name>
    <name type="common">Purple gromwell</name>
    <name type="synonym">Lithospermum officinale var. erythrorhizon</name>
    <dbReference type="NCBI Taxonomy" id="34254"/>
    <lineage>
        <taxon>Eukaryota</taxon>
        <taxon>Viridiplantae</taxon>
        <taxon>Streptophyta</taxon>
        <taxon>Embryophyta</taxon>
        <taxon>Tracheophyta</taxon>
        <taxon>Spermatophyta</taxon>
        <taxon>Magnoliopsida</taxon>
        <taxon>eudicotyledons</taxon>
        <taxon>Gunneridae</taxon>
        <taxon>Pentapetalae</taxon>
        <taxon>asterids</taxon>
        <taxon>lamiids</taxon>
        <taxon>Boraginales</taxon>
        <taxon>Boraginaceae</taxon>
        <taxon>Boraginoideae</taxon>
        <taxon>Lithospermeae</taxon>
        <taxon>Lithospermum</taxon>
    </lineage>
</organism>
<dbReference type="Pfam" id="PF00046">
    <property type="entry name" value="Homeodomain"/>
    <property type="match status" value="1"/>
</dbReference>
<comment type="function">
    <text evidence="11">Transcription factor.</text>
</comment>
<dbReference type="InterPro" id="IPR045224">
    <property type="entry name" value="HDZip_class_I_plant"/>
</dbReference>
<dbReference type="PANTHER" id="PTHR24326:SF616">
    <property type="entry name" value="HOMEOBOX-LEUCINE ZIPPER PROTEIN"/>
    <property type="match status" value="1"/>
</dbReference>